<sequence>MPTYTYRALGKRGRYENGRIDANSSDEARRRLRERGLNPVELNSTGGSSQAKSSSPRIAAADIKKIDLDKMQLGRAKADKISLSLLEKIYQLVESGMPMGDAVKSLNQRLTDPVLHAISEELWRDLSEGSTLAAALRRRPKLFDPTLASMIEAGEATGNIKPILGNIIELLEARLALRKEIITGLSYPAFLLVVVFFVLIFVLFYLMPKVEMMLHNMGGELSLAAKIVVGFANFSLTGGPILVVLGFVAGVGIFQWRKTGEGKLATDRFLLRVPVLKNIVMNAELSRMANLSSILLGSGVDTTDALKLIEKGFRNEEIRQHFRTCRSLISDGASISSALHSQDILADMDADILSISENTGSLVKGFSHIYRNRHAGLEAQMKRLTTVIATGALLFVFSLIFLLVFGVVSSIMQLSSSVLGG</sequence>
<keyword evidence="6 8" id="KW-0472">Membrane</keyword>
<keyword evidence="5 8" id="KW-1133">Transmembrane helix</keyword>
<dbReference type="InterPro" id="IPR018076">
    <property type="entry name" value="T2SS_GspF_dom"/>
</dbReference>
<keyword evidence="4 8" id="KW-0812">Transmembrane</keyword>
<evidence type="ECO:0000259" key="9">
    <source>
        <dbReference type="Pfam" id="PF00482"/>
    </source>
</evidence>
<accession>A0A842HIC3</accession>
<comment type="similarity">
    <text evidence="2">Belongs to the GSP F family.</text>
</comment>
<evidence type="ECO:0000256" key="7">
    <source>
        <dbReference type="SAM" id="MobiDB-lite"/>
    </source>
</evidence>
<evidence type="ECO:0000256" key="4">
    <source>
        <dbReference type="ARBA" id="ARBA00022692"/>
    </source>
</evidence>
<dbReference type="GO" id="GO:0005886">
    <property type="term" value="C:plasma membrane"/>
    <property type="evidence" value="ECO:0007669"/>
    <property type="project" value="UniProtKB-SubCell"/>
</dbReference>
<dbReference type="Pfam" id="PF00482">
    <property type="entry name" value="T2SSF"/>
    <property type="match status" value="2"/>
</dbReference>
<evidence type="ECO:0000256" key="2">
    <source>
        <dbReference type="ARBA" id="ARBA00005745"/>
    </source>
</evidence>
<feature type="transmembrane region" description="Helical" evidence="8">
    <location>
        <begin position="184"/>
        <end position="207"/>
    </location>
</feature>
<comment type="subcellular location">
    <subcellularLocation>
        <location evidence="1">Cell membrane</location>
        <topology evidence="1">Multi-pass membrane protein</topology>
    </subcellularLocation>
</comment>
<evidence type="ECO:0000256" key="8">
    <source>
        <dbReference type="SAM" id="Phobius"/>
    </source>
</evidence>
<comment type="caution">
    <text evidence="10">The sequence shown here is derived from an EMBL/GenBank/DDBJ whole genome shotgun (WGS) entry which is preliminary data.</text>
</comment>
<dbReference type="PANTHER" id="PTHR30012">
    <property type="entry name" value="GENERAL SECRETION PATHWAY PROTEIN"/>
    <property type="match status" value="1"/>
</dbReference>
<feature type="region of interest" description="Disordered" evidence="7">
    <location>
        <begin position="35"/>
        <end position="56"/>
    </location>
</feature>
<reference evidence="10 11" key="1">
    <citation type="submission" date="2020-07" db="EMBL/GenBank/DDBJ databases">
        <authorList>
            <person name="Feng X."/>
        </authorList>
    </citation>
    <scope>NUCLEOTIDE SEQUENCE [LARGE SCALE GENOMIC DNA]</scope>
    <source>
        <strain evidence="10 11">JCM31066</strain>
    </source>
</reference>
<dbReference type="PANTHER" id="PTHR30012:SF0">
    <property type="entry name" value="TYPE II SECRETION SYSTEM PROTEIN F-RELATED"/>
    <property type="match status" value="1"/>
</dbReference>
<organism evidence="10 11">
    <name type="scientific">Ruficoccus amylovorans</name>
    <dbReference type="NCBI Taxonomy" id="1804625"/>
    <lineage>
        <taxon>Bacteria</taxon>
        <taxon>Pseudomonadati</taxon>
        <taxon>Verrucomicrobiota</taxon>
        <taxon>Opitutia</taxon>
        <taxon>Puniceicoccales</taxon>
        <taxon>Cerasicoccaceae</taxon>
        <taxon>Ruficoccus</taxon>
    </lineage>
</organism>
<feature type="transmembrane region" description="Helical" evidence="8">
    <location>
        <begin position="227"/>
        <end position="254"/>
    </location>
</feature>
<feature type="compositionally biased region" description="Low complexity" evidence="7">
    <location>
        <begin position="44"/>
        <end position="55"/>
    </location>
</feature>
<dbReference type="PRINTS" id="PR00812">
    <property type="entry name" value="BCTERIALGSPF"/>
</dbReference>
<dbReference type="RefSeq" id="WP_185677080.1">
    <property type="nucleotide sequence ID" value="NZ_JACHVB010000063.1"/>
</dbReference>
<gene>
    <name evidence="10" type="ORF">H5P28_17985</name>
</gene>
<evidence type="ECO:0000313" key="10">
    <source>
        <dbReference type="EMBL" id="MBC2596162.1"/>
    </source>
</evidence>
<feature type="domain" description="Type II secretion system protein GspF" evidence="9">
    <location>
        <begin position="86"/>
        <end position="208"/>
    </location>
</feature>
<proteinExistence type="inferred from homology"/>
<keyword evidence="11" id="KW-1185">Reference proteome</keyword>
<protein>
    <submittedName>
        <fullName evidence="10">Type II secretion system F family protein</fullName>
    </submittedName>
</protein>
<dbReference type="Gene3D" id="1.20.81.30">
    <property type="entry name" value="Type II secretion system (T2SS), domain F"/>
    <property type="match status" value="2"/>
</dbReference>
<feature type="transmembrane region" description="Helical" evidence="8">
    <location>
        <begin position="387"/>
        <end position="412"/>
    </location>
</feature>
<dbReference type="AlphaFoldDB" id="A0A842HIC3"/>
<dbReference type="Proteomes" id="UP000546464">
    <property type="component" value="Unassembled WGS sequence"/>
</dbReference>
<evidence type="ECO:0000256" key="6">
    <source>
        <dbReference type="ARBA" id="ARBA00023136"/>
    </source>
</evidence>
<keyword evidence="3" id="KW-1003">Cell membrane</keyword>
<evidence type="ECO:0000313" key="11">
    <source>
        <dbReference type="Proteomes" id="UP000546464"/>
    </source>
</evidence>
<dbReference type="InterPro" id="IPR042094">
    <property type="entry name" value="T2SS_GspF_sf"/>
</dbReference>
<feature type="domain" description="Type II secretion system protein GspF" evidence="9">
    <location>
        <begin position="293"/>
        <end position="408"/>
    </location>
</feature>
<dbReference type="EMBL" id="JACHVB010000063">
    <property type="protein sequence ID" value="MBC2596162.1"/>
    <property type="molecule type" value="Genomic_DNA"/>
</dbReference>
<evidence type="ECO:0000256" key="1">
    <source>
        <dbReference type="ARBA" id="ARBA00004651"/>
    </source>
</evidence>
<evidence type="ECO:0000256" key="5">
    <source>
        <dbReference type="ARBA" id="ARBA00022989"/>
    </source>
</evidence>
<evidence type="ECO:0000256" key="3">
    <source>
        <dbReference type="ARBA" id="ARBA00022475"/>
    </source>
</evidence>
<name>A0A842HIC3_9BACT</name>
<dbReference type="InterPro" id="IPR003004">
    <property type="entry name" value="GspF/PilC"/>
</dbReference>